<feature type="compositionally biased region" description="Acidic residues" evidence="20">
    <location>
        <begin position="131"/>
        <end position="141"/>
    </location>
</feature>
<evidence type="ECO:0000256" key="14">
    <source>
        <dbReference type="ARBA" id="ARBA00023242"/>
    </source>
</evidence>
<keyword evidence="8" id="KW-0862">Zinc</keyword>
<dbReference type="InParanoid" id="A0A6J0RK93"/>
<feature type="compositionally biased region" description="Basic and acidic residues" evidence="20">
    <location>
        <begin position="111"/>
        <end position="130"/>
    </location>
</feature>
<comment type="subcellular location">
    <subcellularLocation>
        <location evidence="2">Nucleus membrane</location>
    </subcellularLocation>
    <subcellularLocation>
        <location evidence="3">Nucleus</location>
        <location evidence="3">Nuclear pore complex</location>
    </subcellularLocation>
</comment>
<dbReference type="RefSeq" id="XP_019845556.2">
    <property type="nucleotide sequence ID" value="XM_019989997.3"/>
</dbReference>
<evidence type="ECO:0000259" key="21">
    <source>
        <dbReference type="PROSITE" id="PS50199"/>
    </source>
</evidence>
<dbReference type="InterPro" id="IPR001876">
    <property type="entry name" value="Znf_RanBP2"/>
</dbReference>
<evidence type="ECO:0000256" key="8">
    <source>
        <dbReference type="ARBA" id="ARBA00022833"/>
    </source>
</evidence>
<keyword evidence="14" id="KW-0539">Nucleus</keyword>
<feature type="compositionally biased region" description="Acidic residues" evidence="20">
    <location>
        <begin position="92"/>
        <end position="105"/>
    </location>
</feature>
<name>A0A6J0RK93_BACDO</name>
<feature type="region of interest" description="Disordered" evidence="20">
    <location>
        <begin position="335"/>
        <end position="354"/>
    </location>
</feature>
<evidence type="ECO:0000256" key="19">
    <source>
        <dbReference type="PROSITE-ProRule" id="PRU00322"/>
    </source>
</evidence>
<sequence length="2164" mass="229549">MSAEYESSQSAAQSKGIMQKAKKNDSSNNDDDTLEDLAGSANNSIIGKVKSRVSSIIPSSFSKWFSPSARNNDSLNGSLNIGSARRRRRLEIEDDEEYGDDDDRDTNENENLSRRDYKENLGHSDKVNKDSDEDDTDNSEEDFPKARTLRSGKSEFVNEPPSKRSRISFDISSVHQSPLIASTPAVGNNYRSIISHSIDNVLSKPTPSYITSNFTEGNVNNNVNTQTTSSTFSTTYVPEVKPQDALTNRMNINEKQFDNVTGISSRRTLHLPSTSLAAKERDMSMEFSNLKRQSLGGVLDPKKLVSDPADTSTTITEVETFNRDNQPLTFSNRKERHNINGNTSTVVSSKKQKLNGIEIPEESNADAESSSESGDDCIGNNSELPHITNLGQRKTGLFNMSNINSQNGNKSRTSSFGNGINFYSHLEGRKSLFSGGINTAESANVINNSTLSLTSLNRRQFNASIYGSTAALSDSRLLNTFSPFYKGKTTYGGAAAYKKYNSSAGSNRICNITPTVIRPTSSLSTLSSSNNSLIANTGGSNALSGMSNNGLENTSAISSTAKRILDLINDFATPLSEAKKMANTSVKANLQILPQAKTRLNETDLQASRAMRLSQVRTPYSRPAVTLQPTIKNTAIPPPVKELQVPSISQLLQMKKMQSTTERSRQITMQSSDSATRAIVRSGEYKLPTANENNLVDKERPQVQQQQQQHTNKIKSKVRASGRVTASKNAANFEADEPPPPVNLPNIAFPLMQSVPKFDIALPKSQTAMPLDSIKPGLKTHDTLPKSQVSIENSTADASRNISTAPFKFSAASNKIDPAKRTNNLTMSKSVVKDGNSSTTGIKMNFKFSAPLTFECFTSNISSKHNSDTVIKKYTFSPPSDVNFEDNEQAKLESGKTVVSQLKSGSVLDALKKPFVLPSTTKEIISSSSSDGNESTSGFGDQFKKASNNKWECNTCLIRNESDVDKCVACETMRTKGSTFTSTLNANSKAPLIDSSLTLSAQFKKPLDEWECDVCMLRNKKQSDKCVACETVRKGVTESTSLSTTKWQSNSFGEAFKPKANSWECPTCLINNKSDCNECIACQTKKPGSGSEDNTKTSSTTITKNTTYTFGFSNVDSKSSGQSTAQPDSGFKSLAASQMSAKWECDACMTRNDAARNKCVCCEQAKPGVATSDFPDNGPKFTFGSAASSKFTFGFGSSVNGTTTSESGAVLTSVAGSNQKTEEGNIKSSALEKAQATSQAPPLGSGFIFGIKPTTVTSEKDVSSKNTENKDVADNGNNSKKSTPESNISGFKFGGSTASENNDLNTKPNFQFGVPATTATATVTSSPAVKFSFAAPVTSVSAIGGESKEQPNSNTSLSSKPATGGFSFGNSTTPATSQSISGFSFGTGTTTTTTTFTFGTSTSTTQPSQSSVTTTTSMSTATVKPIFSFGSNTTSTAPETKPTPSSITSTAITSTTLSAFSKPTVGFSFGTGVSGSATVSPATNAIFGSFSSPTVSGTSAAITSAPTTANSTLSNVSKNVFGTFGESSLPAKTTTTSATSTTAVSSANPFGSINQNVASTISNESTKPIASATMIFGSAGSGSSNNKTNAGASQSSSAPFVFGSSTSIATTQGSSSNTTTNVLIAAPAGWPKGGFAFGANSGTQNTNEPSKPLFGSFAPPAVSSTTGTSGSMFGNLVSSSTAAGANATFGSAAANGSTVSPSTMFGANTSNATPTTHTTQNLFGSVSTAPSSFGAPPTFGNNGNNTSNSTPTFGAASSATFGSFGSTASNANGDGASAAKKSEPAFNFGGNSSQIGSNSGFSFGMQASAPAAKPAFNFTASSAPAFNFTGSSSDANTFSDKRPRCYAGSTKDPSTGKTTPTTVEQFTNADAINGVDQHQNQLTGQIQWSRQRNNRDKDKSNNRIPAITQKGENKATKTKYNNYTVSGNIINTSECNDNNKVDSSTPSVVTNVKMVDGVRCDYDINRIIMPQMKVNKYKYIRQIDVNGTQSSCNVASITGQNNAITGNPLELYKVSHFHEIPGQEVSGKRLVKRSIRIQQKFNRSKQEYIAPKESYVKIDSYLMRNQYRKVNFKSVGSIVTTSPGISSDNSLPSSPSSSVMQPAVVNQYHLMRCCQDNSELKPTQNELLESLPMANERLNTGRKACNSFIITKSTRATVATDVND</sequence>
<feature type="compositionally biased region" description="Polar residues" evidence="20">
    <location>
        <begin position="1275"/>
        <end position="1289"/>
    </location>
</feature>
<evidence type="ECO:0000256" key="1">
    <source>
        <dbReference type="ARBA" id="ARBA00001947"/>
    </source>
</evidence>
<keyword evidence="12" id="KW-0906">Nuclear pore complex</keyword>
<dbReference type="Proteomes" id="UP001652620">
    <property type="component" value="Unplaced"/>
</dbReference>
<feature type="domain" description="RanBP2-type" evidence="21">
    <location>
        <begin position="1139"/>
        <end position="1168"/>
    </location>
</feature>
<dbReference type="GO" id="GO:0008270">
    <property type="term" value="F:zinc ion binding"/>
    <property type="evidence" value="ECO:0007669"/>
    <property type="project" value="UniProtKB-KW"/>
</dbReference>
<dbReference type="GO" id="GO:0017056">
    <property type="term" value="F:structural constituent of nuclear pore"/>
    <property type="evidence" value="ECO:0007669"/>
    <property type="project" value="TreeGrafter"/>
</dbReference>
<keyword evidence="9" id="KW-0653">Protein transport</keyword>
<evidence type="ECO:0000256" key="5">
    <source>
        <dbReference type="ARBA" id="ARBA00022723"/>
    </source>
</evidence>
<dbReference type="GO" id="GO:0005643">
    <property type="term" value="C:nuclear pore"/>
    <property type="evidence" value="ECO:0007669"/>
    <property type="project" value="UniProtKB-SubCell"/>
</dbReference>
<dbReference type="GO" id="GO:0031965">
    <property type="term" value="C:nuclear membrane"/>
    <property type="evidence" value="ECO:0007669"/>
    <property type="project" value="UniProtKB-SubCell"/>
</dbReference>
<organism evidence="22 23">
    <name type="scientific">Bactrocera dorsalis</name>
    <name type="common">Oriental fruit fly</name>
    <name type="synonym">Dacus dorsalis</name>
    <dbReference type="NCBI Taxonomy" id="27457"/>
    <lineage>
        <taxon>Eukaryota</taxon>
        <taxon>Metazoa</taxon>
        <taxon>Ecdysozoa</taxon>
        <taxon>Arthropoda</taxon>
        <taxon>Hexapoda</taxon>
        <taxon>Insecta</taxon>
        <taxon>Pterygota</taxon>
        <taxon>Neoptera</taxon>
        <taxon>Endopterygota</taxon>
        <taxon>Diptera</taxon>
        <taxon>Brachycera</taxon>
        <taxon>Muscomorpha</taxon>
        <taxon>Tephritoidea</taxon>
        <taxon>Tephritidae</taxon>
        <taxon>Bactrocera</taxon>
        <taxon>Bactrocera</taxon>
    </lineage>
</organism>
<feature type="region of interest" description="Disordered" evidence="20">
    <location>
        <begin position="1829"/>
        <end position="1861"/>
    </location>
</feature>
<dbReference type="PROSITE" id="PS50199">
    <property type="entry name" value="ZF_RANBP2_2"/>
    <property type="match status" value="4"/>
</dbReference>
<dbReference type="KEGG" id="bdr:105225502"/>
<evidence type="ECO:0000256" key="4">
    <source>
        <dbReference type="ARBA" id="ARBA00022448"/>
    </source>
</evidence>
<dbReference type="GO" id="GO:0006405">
    <property type="term" value="P:RNA export from nucleus"/>
    <property type="evidence" value="ECO:0007669"/>
    <property type="project" value="TreeGrafter"/>
</dbReference>
<feature type="region of interest" description="Disordered" evidence="20">
    <location>
        <begin position="1"/>
        <end position="164"/>
    </location>
</feature>
<feature type="compositionally biased region" description="Polar residues" evidence="20">
    <location>
        <begin position="1350"/>
        <end position="1361"/>
    </location>
</feature>
<evidence type="ECO:0000256" key="11">
    <source>
        <dbReference type="ARBA" id="ARBA00023125"/>
    </source>
</evidence>
<feature type="compositionally biased region" description="Polar residues" evidence="20">
    <location>
        <begin position="69"/>
        <end position="81"/>
    </location>
</feature>
<feature type="region of interest" description="Disordered" evidence="20">
    <location>
        <begin position="1882"/>
        <end position="1907"/>
    </location>
</feature>
<evidence type="ECO:0000256" key="9">
    <source>
        <dbReference type="ARBA" id="ARBA00022927"/>
    </source>
</evidence>
<feature type="domain" description="RanBP2-type" evidence="21">
    <location>
        <begin position="947"/>
        <end position="976"/>
    </location>
</feature>
<feature type="compositionally biased region" description="Low complexity" evidence="20">
    <location>
        <begin position="1"/>
        <end position="14"/>
    </location>
</feature>
<protein>
    <recommendedName>
        <fullName evidence="16">Nuclear pore complex protein Nup153</fullName>
    </recommendedName>
    <alternativeName>
        <fullName evidence="18">153 kDa nucleoporin</fullName>
    </alternativeName>
    <alternativeName>
        <fullName evidence="17">Nucleoporin Nup153</fullName>
    </alternativeName>
</protein>
<feature type="domain" description="RanBP2-type" evidence="21">
    <location>
        <begin position="1006"/>
        <end position="1035"/>
    </location>
</feature>
<feature type="compositionally biased region" description="Polar residues" evidence="20">
    <location>
        <begin position="1851"/>
        <end position="1861"/>
    </location>
</feature>
<dbReference type="PANTHER" id="PTHR23193:SF23">
    <property type="entry name" value="NUCLEAR PORE COMPLEX PROTEIN NUP153"/>
    <property type="match status" value="1"/>
</dbReference>
<feature type="compositionally biased region" description="Basic and acidic residues" evidence="20">
    <location>
        <begin position="1258"/>
        <end position="1273"/>
    </location>
</feature>
<feature type="region of interest" description="Disordered" evidence="20">
    <location>
        <begin position="360"/>
        <end position="388"/>
    </location>
</feature>
<evidence type="ECO:0000256" key="13">
    <source>
        <dbReference type="ARBA" id="ARBA00023136"/>
    </source>
</evidence>
<dbReference type="SMART" id="SM00547">
    <property type="entry name" value="ZnF_RBZ"/>
    <property type="match status" value="4"/>
</dbReference>
<feature type="region of interest" description="Disordered" evidence="20">
    <location>
        <begin position="1258"/>
        <end position="1306"/>
    </location>
</feature>
<dbReference type="InterPro" id="IPR036443">
    <property type="entry name" value="Znf_RanBP2_sf"/>
</dbReference>
<evidence type="ECO:0000256" key="18">
    <source>
        <dbReference type="ARBA" id="ARBA00079437"/>
    </source>
</evidence>
<feature type="domain" description="RanBP2-type" evidence="21">
    <location>
        <begin position="1059"/>
        <end position="1088"/>
    </location>
</feature>
<feature type="compositionally biased region" description="Polar residues" evidence="20">
    <location>
        <begin position="339"/>
        <end position="349"/>
    </location>
</feature>
<proteinExistence type="inferred from homology"/>
<evidence type="ECO:0000256" key="20">
    <source>
        <dbReference type="SAM" id="MobiDB-lite"/>
    </source>
</evidence>
<keyword evidence="22" id="KW-1185">Reference proteome</keyword>
<dbReference type="PROSITE" id="PS01358">
    <property type="entry name" value="ZF_RANBP2_1"/>
    <property type="match status" value="4"/>
</dbReference>
<keyword evidence="5" id="KW-0479">Metal-binding</keyword>
<gene>
    <name evidence="23" type="primary">LOC105225502</name>
</gene>
<dbReference type="FunCoup" id="A0A6J0RK93">
    <property type="interactions" value="491"/>
</dbReference>
<dbReference type="InterPro" id="IPR026054">
    <property type="entry name" value="Nucleoporin"/>
</dbReference>
<dbReference type="OrthoDB" id="79830at2759"/>
<feature type="region of interest" description="Disordered" evidence="20">
    <location>
        <begin position="1344"/>
        <end position="1373"/>
    </location>
</feature>
<keyword evidence="4" id="KW-0813">Transport</keyword>
<evidence type="ECO:0000256" key="15">
    <source>
        <dbReference type="ARBA" id="ARBA00060842"/>
    </source>
</evidence>
<dbReference type="Gene3D" id="4.10.1060.10">
    <property type="entry name" value="Zinc finger, RanBP2-type"/>
    <property type="match status" value="4"/>
</dbReference>
<comment type="cofactor">
    <cofactor evidence="1">
        <name>Zn(2+)</name>
        <dbReference type="ChEBI" id="CHEBI:29105"/>
    </cofactor>
</comment>
<keyword evidence="13" id="KW-0472">Membrane</keyword>
<feature type="compositionally biased region" description="Polar residues" evidence="20">
    <location>
        <begin position="657"/>
        <end position="675"/>
    </location>
</feature>
<dbReference type="Pfam" id="PF00641">
    <property type="entry name" value="Zn_ribbon_RanBP"/>
    <property type="match status" value="3"/>
</dbReference>
<evidence type="ECO:0000256" key="2">
    <source>
        <dbReference type="ARBA" id="ARBA00004126"/>
    </source>
</evidence>
<evidence type="ECO:0000313" key="23">
    <source>
        <dbReference type="RefSeq" id="XP_019845556.2"/>
    </source>
</evidence>
<dbReference type="SUPFAM" id="SSF90209">
    <property type="entry name" value="Ran binding protein zinc finger-like"/>
    <property type="match status" value="4"/>
</dbReference>
<evidence type="ECO:0000313" key="22">
    <source>
        <dbReference type="Proteomes" id="UP001652620"/>
    </source>
</evidence>
<dbReference type="PANTHER" id="PTHR23193">
    <property type="entry name" value="NUCLEAR PORE COMPLEX PROTEIN NUP"/>
    <property type="match status" value="1"/>
</dbReference>
<dbReference type="GeneID" id="105225502"/>
<evidence type="ECO:0000256" key="6">
    <source>
        <dbReference type="ARBA" id="ARBA00022771"/>
    </source>
</evidence>
<dbReference type="GO" id="GO:0006606">
    <property type="term" value="P:protein import into nucleus"/>
    <property type="evidence" value="ECO:0007669"/>
    <property type="project" value="TreeGrafter"/>
</dbReference>
<accession>A0A6J0RK93</accession>
<evidence type="ECO:0000256" key="7">
    <source>
        <dbReference type="ARBA" id="ARBA00022816"/>
    </source>
</evidence>
<feature type="compositionally biased region" description="Polar residues" evidence="20">
    <location>
        <begin position="1829"/>
        <end position="1838"/>
    </location>
</feature>
<evidence type="ECO:0000256" key="3">
    <source>
        <dbReference type="ARBA" id="ARBA00004567"/>
    </source>
</evidence>
<keyword evidence="10" id="KW-0811">Translocation</keyword>
<keyword evidence="7" id="KW-0509">mRNA transport</keyword>
<evidence type="ECO:0000256" key="17">
    <source>
        <dbReference type="ARBA" id="ARBA00078197"/>
    </source>
</evidence>
<feature type="compositionally biased region" description="Low complexity" evidence="20">
    <location>
        <begin position="52"/>
        <end position="68"/>
    </location>
</feature>
<evidence type="ECO:0000256" key="16">
    <source>
        <dbReference type="ARBA" id="ARBA00068609"/>
    </source>
</evidence>
<feature type="compositionally biased region" description="Polar residues" evidence="20">
    <location>
        <begin position="1429"/>
        <end position="1438"/>
    </location>
</feature>
<evidence type="ECO:0000256" key="12">
    <source>
        <dbReference type="ARBA" id="ARBA00023132"/>
    </source>
</evidence>
<comment type="similarity">
    <text evidence="15">Belongs to the NUP153 family.</text>
</comment>
<feature type="region of interest" description="Disordered" evidence="20">
    <location>
        <begin position="657"/>
        <end position="721"/>
    </location>
</feature>
<dbReference type="GO" id="GO:0003677">
    <property type="term" value="F:DNA binding"/>
    <property type="evidence" value="ECO:0007669"/>
    <property type="project" value="UniProtKB-KW"/>
</dbReference>
<keyword evidence="11" id="KW-0238">DNA-binding</keyword>
<evidence type="ECO:0000256" key="10">
    <source>
        <dbReference type="ARBA" id="ARBA00023010"/>
    </source>
</evidence>
<keyword evidence="6 19" id="KW-0863">Zinc-finger</keyword>
<dbReference type="GO" id="GO:0051028">
    <property type="term" value="P:mRNA transport"/>
    <property type="evidence" value="ECO:0007669"/>
    <property type="project" value="UniProtKB-KW"/>
</dbReference>
<feature type="region of interest" description="Disordered" evidence="20">
    <location>
        <begin position="1727"/>
        <end position="1748"/>
    </location>
</feature>
<feature type="compositionally biased region" description="Low complexity" evidence="20">
    <location>
        <begin position="1396"/>
        <end position="1422"/>
    </location>
</feature>
<feature type="compositionally biased region" description="Polar residues" evidence="20">
    <location>
        <begin position="1296"/>
        <end position="1306"/>
    </location>
</feature>
<reference evidence="23" key="1">
    <citation type="submission" date="2025-08" db="UniProtKB">
        <authorList>
            <consortium name="RefSeq"/>
        </authorList>
    </citation>
    <scope>IDENTIFICATION</scope>
    <source>
        <tissue evidence="23">Adult</tissue>
    </source>
</reference>
<feature type="compositionally biased region" description="Low complexity" evidence="20">
    <location>
        <begin position="1736"/>
        <end position="1748"/>
    </location>
</feature>
<dbReference type="GO" id="GO:0008139">
    <property type="term" value="F:nuclear localization sequence binding"/>
    <property type="evidence" value="ECO:0007669"/>
    <property type="project" value="TreeGrafter"/>
</dbReference>
<feature type="region of interest" description="Disordered" evidence="20">
    <location>
        <begin position="1396"/>
        <end position="1448"/>
    </location>
</feature>